<dbReference type="Proteomes" id="UP000187209">
    <property type="component" value="Unassembled WGS sequence"/>
</dbReference>
<comment type="caution">
    <text evidence="1">The sequence shown here is derived from an EMBL/GenBank/DDBJ whole genome shotgun (WGS) entry which is preliminary data.</text>
</comment>
<evidence type="ECO:0000313" key="1">
    <source>
        <dbReference type="EMBL" id="OMJ86553.1"/>
    </source>
</evidence>
<organism evidence="1 2">
    <name type="scientific">Stentor coeruleus</name>
    <dbReference type="NCBI Taxonomy" id="5963"/>
    <lineage>
        <taxon>Eukaryota</taxon>
        <taxon>Sar</taxon>
        <taxon>Alveolata</taxon>
        <taxon>Ciliophora</taxon>
        <taxon>Postciliodesmatophora</taxon>
        <taxon>Heterotrichea</taxon>
        <taxon>Heterotrichida</taxon>
        <taxon>Stentoridae</taxon>
        <taxon>Stentor</taxon>
    </lineage>
</organism>
<gene>
    <name evidence="1" type="ORF">SteCoe_11905</name>
</gene>
<name>A0A1R2CC26_9CILI</name>
<sequence>MKSSGFIIKDHKSRFLLPQLMSLTTRNIHTKPKIIRLRKTLEKNKVLVNPPISCRMALSEEPAKTLNIITENSENIKSYGNLVDKSVGTSTPVNLGFTKERKKGNVFLELITPSVKIDKVMHSAKPKAQSRDKRFIKVNSILTQNFTPKNDFKVLLSGKALKF</sequence>
<reference evidence="1 2" key="1">
    <citation type="submission" date="2016-11" db="EMBL/GenBank/DDBJ databases">
        <title>The macronuclear genome of Stentor coeruleus: a giant cell with tiny introns.</title>
        <authorList>
            <person name="Slabodnick M."/>
            <person name="Ruby J.G."/>
            <person name="Reiff S.B."/>
            <person name="Swart E.C."/>
            <person name="Gosai S."/>
            <person name="Prabakaran S."/>
            <person name="Witkowska E."/>
            <person name="Larue G.E."/>
            <person name="Fisher S."/>
            <person name="Freeman R.M."/>
            <person name="Gunawardena J."/>
            <person name="Chu W."/>
            <person name="Stover N.A."/>
            <person name="Gregory B.D."/>
            <person name="Nowacki M."/>
            <person name="Derisi J."/>
            <person name="Roy S.W."/>
            <person name="Marshall W.F."/>
            <person name="Sood P."/>
        </authorList>
    </citation>
    <scope>NUCLEOTIDE SEQUENCE [LARGE SCALE GENOMIC DNA]</scope>
    <source>
        <strain evidence="1">WM001</strain>
    </source>
</reference>
<accession>A0A1R2CC26</accession>
<proteinExistence type="predicted"/>
<keyword evidence="2" id="KW-1185">Reference proteome</keyword>
<evidence type="ECO:0000313" key="2">
    <source>
        <dbReference type="Proteomes" id="UP000187209"/>
    </source>
</evidence>
<dbReference type="AlphaFoldDB" id="A0A1R2CC26"/>
<protein>
    <submittedName>
        <fullName evidence="1">Uncharacterized protein</fullName>
    </submittedName>
</protein>
<dbReference type="EMBL" id="MPUH01000202">
    <property type="protein sequence ID" value="OMJ86553.1"/>
    <property type="molecule type" value="Genomic_DNA"/>
</dbReference>